<dbReference type="Proteomes" id="UP000265355">
    <property type="component" value="Unassembled WGS sequence"/>
</dbReference>
<feature type="chain" id="PRO_5047349577" evidence="2">
    <location>
        <begin position="24"/>
        <end position="377"/>
    </location>
</feature>
<evidence type="ECO:0000313" key="3">
    <source>
        <dbReference type="EMBL" id="RII89791.1"/>
    </source>
</evidence>
<evidence type="ECO:0000256" key="1">
    <source>
        <dbReference type="SAM" id="MobiDB-lite"/>
    </source>
</evidence>
<gene>
    <name evidence="3" type="ORF">DZF98_13315</name>
</gene>
<keyword evidence="4" id="KW-1185">Reference proteome</keyword>
<keyword evidence="2" id="KW-0732">Signal</keyword>
<proteinExistence type="predicted"/>
<sequence>MMRPIPLVTAAVLAVSLLLPAQAATASVEPVPTPAPTAEPTPAPTAEPTPAPTPTVAPTPVPTTPAPTPVPPKDQGRWQLYKTSFDGRIYELVDGQSPRALSYETWRDVYDFRTPRAADTNFVKYAWSPTVYAVTFWPGGERAWQWTRLGYDQFARAGFPSVRNAGYIVNSYVYKWGTSADILVEGEDGVNHRLTGAEWRDMNYRPFVDRADEGFMRLSWTGDIVRMTSVSRGQGYKLGYGEWQAEAFPTPQVVQRINGDQFYRNTGSASIIYAGPGMNRAVSYDEWRAAGFPQPSIRTSRFGGDSGVLVVNRDISPGTYRSDGNQDWCYWERLSGFSGSLDDIIANDITTNASVVTISPSDVAFNTKRCGDWVRIG</sequence>
<accession>A0ABX9N2L1</accession>
<feature type="region of interest" description="Disordered" evidence="1">
    <location>
        <begin position="25"/>
        <end position="77"/>
    </location>
</feature>
<feature type="compositionally biased region" description="Pro residues" evidence="1">
    <location>
        <begin position="31"/>
        <end position="72"/>
    </location>
</feature>
<feature type="signal peptide" evidence="2">
    <location>
        <begin position="1"/>
        <end position="23"/>
    </location>
</feature>
<name>A0ABX9N2L1_9MICO</name>
<evidence type="ECO:0000256" key="2">
    <source>
        <dbReference type="SAM" id="SignalP"/>
    </source>
</evidence>
<protein>
    <submittedName>
        <fullName evidence="3">Uncharacterized protein</fullName>
    </submittedName>
</protein>
<reference evidence="3 4" key="1">
    <citation type="submission" date="2018-08" db="EMBL/GenBank/DDBJ databases">
        <title>Genome Sequence of Clavibacter michiganensis Subspecies type strains, and the Atypical Peach-Colored Strains Isolated from Tomato.</title>
        <authorList>
            <person name="Osdaghi E."/>
            <person name="Portier P."/>
            <person name="Briand M."/>
            <person name="Jacques M.-A."/>
        </authorList>
    </citation>
    <scope>NUCLEOTIDE SEQUENCE [LARGE SCALE GENOMIC DNA]</scope>
    <source>
        <strain evidence="3 4">CFBP 8216</strain>
    </source>
</reference>
<dbReference type="EMBL" id="QWEE01000310">
    <property type="protein sequence ID" value="RII89791.1"/>
    <property type="molecule type" value="Genomic_DNA"/>
</dbReference>
<organism evidence="3 4">
    <name type="scientific">Clavibacter californiensis</name>
    <dbReference type="NCBI Taxonomy" id="1401995"/>
    <lineage>
        <taxon>Bacteria</taxon>
        <taxon>Bacillati</taxon>
        <taxon>Actinomycetota</taxon>
        <taxon>Actinomycetes</taxon>
        <taxon>Micrococcales</taxon>
        <taxon>Microbacteriaceae</taxon>
        <taxon>Clavibacter</taxon>
    </lineage>
</organism>
<evidence type="ECO:0000313" key="4">
    <source>
        <dbReference type="Proteomes" id="UP000265355"/>
    </source>
</evidence>
<comment type="caution">
    <text evidence="3">The sequence shown here is derived from an EMBL/GenBank/DDBJ whole genome shotgun (WGS) entry which is preliminary data.</text>
</comment>